<feature type="region of interest" description="Disordered" evidence="1">
    <location>
        <begin position="391"/>
        <end position="430"/>
    </location>
</feature>
<dbReference type="KEGG" id="pxu:106115225"/>
<dbReference type="PANTHER" id="PTHR19308">
    <property type="entry name" value="PHOSPHATIDYLCHOLINE TRANSFER PROTEIN"/>
    <property type="match status" value="1"/>
</dbReference>
<protein>
    <submittedName>
        <fullName evidence="3">Uncharacterized protein LOC106115225 isoform X1</fullName>
    </submittedName>
</protein>
<feature type="compositionally biased region" description="Basic and acidic residues" evidence="1">
    <location>
        <begin position="454"/>
        <end position="467"/>
    </location>
</feature>
<dbReference type="PROSITE" id="PS50848">
    <property type="entry name" value="START"/>
    <property type="match status" value="1"/>
</dbReference>
<dbReference type="GO" id="GO:0005737">
    <property type="term" value="C:cytoplasm"/>
    <property type="evidence" value="ECO:0007669"/>
    <property type="project" value="UniProtKB-ARBA"/>
</dbReference>
<dbReference type="GeneID" id="106115225"/>
<evidence type="ECO:0000256" key="1">
    <source>
        <dbReference type="SAM" id="MobiDB-lite"/>
    </source>
</evidence>
<dbReference type="Proteomes" id="UP000694872">
    <property type="component" value="Unplaced"/>
</dbReference>
<dbReference type="InterPro" id="IPR051213">
    <property type="entry name" value="START_lipid_transfer"/>
</dbReference>
<gene>
    <name evidence="3" type="primary">LOC106115225</name>
</gene>
<dbReference type="InterPro" id="IPR002913">
    <property type="entry name" value="START_lipid-bd_dom"/>
</dbReference>
<dbReference type="SUPFAM" id="SSF55961">
    <property type="entry name" value="Bet v1-like"/>
    <property type="match status" value="1"/>
</dbReference>
<feature type="region of interest" description="Disordered" evidence="1">
    <location>
        <begin position="454"/>
        <end position="486"/>
    </location>
</feature>
<evidence type="ECO:0000313" key="3">
    <source>
        <dbReference type="RefSeq" id="XP_013163997.1"/>
    </source>
</evidence>
<dbReference type="AlphaFoldDB" id="A0AAJ6Z2A4"/>
<feature type="domain" description="START" evidence="2">
    <location>
        <begin position="132"/>
        <end position="366"/>
    </location>
</feature>
<proteinExistence type="predicted"/>
<dbReference type="RefSeq" id="XP_013163997.1">
    <property type="nucleotide sequence ID" value="XM_013308543.1"/>
</dbReference>
<name>A0AAJ6Z2A4_PAPXU</name>
<dbReference type="Pfam" id="PF01852">
    <property type="entry name" value="START"/>
    <property type="match status" value="1"/>
</dbReference>
<sequence length="507" mass="58834">MSSFGSILFRDIGVKRFWNAWTRGYRFSYVVRRCRRERTVREVLHCFRTAFFKPSRTLLMSVTAAYNSRSEETTDCNVGISDDELEVLLRDVDLVKDLIKVTLQCRTCCKRVVIDKKQAGVQYCDCKDGHPAEDSSDGWVPFMEAEDVIIWRKEYKPGQGLYAYKVYGRYPEVSARDFAAVQLDGAYRRAWDAAVAALAVVQRHALGVPGQAVLHWEVLWPRLFANRDYVYIRRHKEFDAFNERLTTKDNLVADCTDTQEETRRKYVDNTSEGDRVNNKVYVIVSKSCEHPDVPETRHAIRVMEYWSHMVVKTIQGADKPGMEFVLTYYDEPARGGMPVGVAAWATGRAAPGYLARMRRAANHYHAWAVNTPPHQQEMPDFTPFDPELVEKQQKNASTQISEEDMESSKEGPEMENNDITRDQSTQTELNENRIEIKEVIKEKCIEQNTQNNEIKKEQDEKKEDKRKNNAINIEAPVQKDTAKETELEGEENNGSWWRYLYPFYYFV</sequence>
<dbReference type="GO" id="GO:0008289">
    <property type="term" value="F:lipid binding"/>
    <property type="evidence" value="ECO:0007669"/>
    <property type="project" value="InterPro"/>
</dbReference>
<dbReference type="InterPro" id="IPR023393">
    <property type="entry name" value="START-like_dom_sf"/>
</dbReference>
<accession>A0AAJ6Z2A4</accession>
<dbReference type="Gene3D" id="3.30.530.20">
    <property type="match status" value="1"/>
</dbReference>
<evidence type="ECO:0000259" key="2">
    <source>
        <dbReference type="PROSITE" id="PS50848"/>
    </source>
</evidence>
<organism evidence="3">
    <name type="scientific">Papilio xuthus</name>
    <name type="common">Asian swallowtail butterfly</name>
    <dbReference type="NCBI Taxonomy" id="66420"/>
    <lineage>
        <taxon>Eukaryota</taxon>
        <taxon>Metazoa</taxon>
        <taxon>Ecdysozoa</taxon>
        <taxon>Arthropoda</taxon>
        <taxon>Hexapoda</taxon>
        <taxon>Insecta</taxon>
        <taxon>Pterygota</taxon>
        <taxon>Neoptera</taxon>
        <taxon>Endopterygota</taxon>
        <taxon>Lepidoptera</taxon>
        <taxon>Glossata</taxon>
        <taxon>Ditrysia</taxon>
        <taxon>Papilionoidea</taxon>
        <taxon>Papilionidae</taxon>
        <taxon>Papilioninae</taxon>
        <taxon>Papilio</taxon>
    </lineage>
</organism>
<reference evidence="3" key="1">
    <citation type="submission" date="2025-08" db="UniProtKB">
        <authorList>
            <consortium name="RefSeq"/>
        </authorList>
    </citation>
    <scope>IDENTIFICATION</scope>
</reference>
<dbReference type="PANTHER" id="PTHR19308:SF8">
    <property type="entry name" value="STAR-RELATED LIPID TRANSFER PROTEIN 7, MITOCHONDRIAL"/>
    <property type="match status" value="1"/>
</dbReference>